<sequence length="671" mass="74268">MGVRWGLRGKSALALLTACLVALVPALLIGWLAVDAVRQQFSQAYAENFTLLQMQRILAPISRELALAERFAQSPVTRDWLADEQDPAKRQRFFDEAESYRQGFAAHTYFAVVDASGDYYFSSDDEPTDRRPRYRLSATDPDDSWYSHLIASGQSYTLNVNIDRELQEAKVWINVVIRDDGRPLGIAGTGLDLSGFLDAFIRTRAHGITPMIVNRQGALLAYPDASRIAFNAQADNGDLARGQQLAALLDGEDERAELREVIQRAVADPDDVYMLTAHLDGQPRLLSVGYVPQLDWLMVTALDRQSARLIATHWLWPLSLGAIALLVLLLAGFIYTSERLILAPLRRLKQSAQAIADGRYDSRLPVQRGDEIGELSRAFADMAAQVERHTQQLEATVRQRTAALEATNREMAQAHRQIESSLAYASLIQRAILPGETLDARLGSRYGVIWQPRDQVGGDIFIFHATPEGYLLGVIDCAGHGVPGALMTMLVKASIDHAVLRLGCADPAAILDDVDARCRELLQREALTANLATDIDMGLVWIDERQRRMRFAGAKMALHVADGERLECHPGGRRALMQKRRMRYANLELPLQPGASYTLCSDGFLDQAGGERGFGFGRQRFAEMLTRHATLTPTDQVAAFAVALAAYSGTHPQRDDITLLVFQPDPGSRPT</sequence>
<dbReference type="SUPFAM" id="SSF81606">
    <property type="entry name" value="PP2C-like"/>
    <property type="match status" value="1"/>
</dbReference>
<name>A0ABZ3CNF0_9GAMM</name>
<reference evidence="4 5" key="1">
    <citation type="submission" date="2024-04" db="EMBL/GenBank/DDBJ databases">
        <title>Salinicola lusitanus LLJ914,a marine bacterium isolated from the Okinawa Trough.</title>
        <authorList>
            <person name="Li J."/>
        </authorList>
    </citation>
    <scope>NUCLEOTIDE SEQUENCE [LARGE SCALE GENOMIC DNA]</scope>
    <source>
        <strain evidence="4 5">LLJ914</strain>
    </source>
</reference>
<dbReference type="EC" id="3.1.3.16" evidence="4"/>
<protein>
    <submittedName>
        <fullName evidence="4">Biofilm regulation protein phosphatase SiaA</fullName>
        <ecNumber evidence="4">3.1.3.16</ecNumber>
    </submittedName>
</protein>
<dbReference type="InterPro" id="IPR001932">
    <property type="entry name" value="PPM-type_phosphatase-like_dom"/>
</dbReference>
<dbReference type="SUPFAM" id="SSF158472">
    <property type="entry name" value="HAMP domain-like"/>
    <property type="match status" value="1"/>
</dbReference>
<dbReference type="InterPro" id="IPR052016">
    <property type="entry name" value="Bact_Sigma-Reg"/>
</dbReference>
<dbReference type="PANTHER" id="PTHR43156:SF9">
    <property type="entry name" value="HAMP DOMAIN-CONTAINING PROTEIN"/>
    <property type="match status" value="1"/>
</dbReference>
<organism evidence="4 5">
    <name type="scientific">Salinicola lusitanus</name>
    <dbReference type="NCBI Taxonomy" id="1949085"/>
    <lineage>
        <taxon>Bacteria</taxon>
        <taxon>Pseudomonadati</taxon>
        <taxon>Pseudomonadota</taxon>
        <taxon>Gammaproteobacteria</taxon>
        <taxon>Oceanospirillales</taxon>
        <taxon>Halomonadaceae</taxon>
        <taxon>Salinicola</taxon>
    </lineage>
</organism>
<evidence type="ECO:0000259" key="3">
    <source>
        <dbReference type="PROSITE" id="PS50885"/>
    </source>
</evidence>
<dbReference type="Pfam" id="PF00672">
    <property type="entry name" value="HAMP"/>
    <property type="match status" value="1"/>
</dbReference>
<dbReference type="CDD" id="cd06225">
    <property type="entry name" value="HAMP"/>
    <property type="match status" value="1"/>
</dbReference>
<evidence type="ECO:0000256" key="1">
    <source>
        <dbReference type="ARBA" id="ARBA00022801"/>
    </source>
</evidence>
<feature type="transmembrane region" description="Helical" evidence="2">
    <location>
        <begin position="12"/>
        <end position="34"/>
    </location>
</feature>
<keyword evidence="2" id="KW-1133">Transmembrane helix</keyword>
<dbReference type="PANTHER" id="PTHR43156">
    <property type="entry name" value="STAGE II SPORULATION PROTEIN E-RELATED"/>
    <property type="match status" value="1"/>
</dbReference>
<dbReference type="PROSITE" id="PS50885">
    <property type="entry name" value="HAMP"/>
    <property type="match status" value="1"/>
</dbReference>
<keyword evidence="2" id="KW-0812">Transmembrane</keyword>
<dbReference type="RefSeq" id="WP_342593998.1">
    <property type="nucleotide sequence ID" value="NZ_CP151919.1"/>
</dbReference>
<keyword evidence="2" id="KW-0472">Membrane</keyword>
<dbReference type="Gene3D" id="6.10.340.10">
    <property type="match status" value="1"/>
</dbReference>
<dbReference type="CDD" id="cd18773">
    <property type="entry name" value="PDC1_HK_sensor"/>
    <property type="match status" value="1"/>
</dbReference>
<dbReference type="Gene3D" id="3.60.40.10">
    <property type="entry name" value="PPM-type phosphatase domain"/>
    <property type="match status" value="1"/>
</dbReference>
<proteinExistence type="predicted"/>
<gene>
    <name evidence="4" type="primary">siaA</name>
    <name evidence="4" type="ORF">AAGT95_12615</name>
</gene>
<dbReference type="Pfam" id="PF07228">
    <property type="entry name" value="SpoIIE"/>
    <property type="match status" value="1"/>
</dbReference>
<evidence type="ECO:0000313" key="5">
    <source>
        <dbReference type="Proteomes" id="UP001453229"/>
    </source>
</evidence>
<keyword evidence="5" id="KW-1185">Reference proteome</keyword>
<dbReference type="SMART" id="SM00331">
    <property type="entry name" value="PP2C_SIG"/>
    <property type="match status" value="1"/>
</dbReference>
<feature type="domain" description="HAMP" evidence="3">
    <location>
        <begin position="339"/>
        <end position="391"/>
    </location>
</feature>
<dbReference type="SMART" id="SM00304">
    <property type="entry name" value="HAMP"/>
    <property type="match status" value="1"/>
</dbReference>
<keyword evidence="1 4" id="KW-0378">Hydrolase</keyword>
<dbReference type="GO" id="GO:0004722">
    <property type="term" value="F:protein serine/threonine phosphatase activity"/>
    <property type="evidence" value="ECO:0007669"/>
    <property type="project" value="UniProtKB-EC"/>
</dbReference>
<dbReference type="Proteomes" id="UP001453229">
    <property type="component" value="Chromosome"/>
</dbReference>
<evidence type="ECO:0000256" key="2">
    <source>
        <dbReference type="SAM" id="Phobius"/>
    </source>
</evidence>
<dbReference type="NCBIfam" id="NF038263">
    <property type="entry name" value="prot_phos_SiaA"/>
    <property type="match status" value="1"/>
</dbReference>
<evidence type="ECO:0000313" key="4">
    <source>
        <dbReference type="EMBL" id="XAD52688.1"/>
    </source>
</evidence>
<feature type="transmembrane region" description="Helical" evidence="2">
    <location>
        <begin position="314"/>
        <end position="336"/>
    </location>
</feature>
<dbReference type="EMBL" id="CP151919">
    <property type="protein sequence ID" value="XAD52688.1"/>
    <property type="molecule type" value="Genomic_DNA"/>
</dbReference>
<dbReference type="InterPro" id="IPR036457">
    <property type="entry name" value="PPM-type-like_dom_sf"/>
</dbReference>
<accession>A0ABZ3CNF0</accession>
<dbReference type="InterPro" id="IPR003660">
    <property type="entry name" value="HAMP_dom"/>
</dbReference>